<organism evidence="1 2">
    <name type="scientific">Virgisporangium ochraceum</name>
    <dbReference type="NCBI Taxonomy" id="65505"/>
    <lineage>
        <taxon>Bacteria</taxon>
        <taxon>Bacillati</taxon>
        <taxon>Actinomycetota</taxon>
        <taxon>Actinomycetes</taxon>
        <taxon>Micromonosporales</taxon>
        <taxon>Micromonosporaceae</taxon>
        <taxon>Virgisporangium</taxon>
    </lineage>
</organism>
<dbReference type="RefSeq" id="WP_203927525.1">
    <property type="nucleotide sequence ID" value="NZ_BOPH01000027.1"/>
</dbReference>
<evidence type="ECO:0000313" key="1">
    <source>
        <dbReference type="EMBL" id="GIJ67569.1"/>
    </source>
</evidence>
<name>A0A8J4EAI4_9ACTN</name>
<accession>A0A8J4EAI4</accession>
<sequence length="327" mass="35531">MWKNLATAQAGILTVRQATAGGLTPAAVRARTAGGRWQRVHYGVLATFSGPLPRAARLWAAVLACGADAVLSHETAAELFGLTARADDRVHVTVPHGRRVSAHRGVVIHRRVDMAGVRHPALAPPRTRVEHTVLDLAAASRHLDVAIGWLAHAVGTRLTTPERIRTAVGGRSRMRWKRHLLAALDDVAAGCHSLLELHYLRRVERAHRLPTGQRQRARGRWYDDVTYPAYGVCVEVDGRLAHPDDRAFRDRRRDNAAALTGARVLRYGYSDVTTRPCTVATEVAALLAATGWPGTPRRCGPRCTLAPGRQTAANTAVSLPEPGGEIR</sequence>
<gene>
    <name evidence="1" type="ORF">Voc01_024860</name>
</gene>
<protein>
    <recommendedName>
        <fullName evidence="3">DUF559 domain-containing protein</fullName>
    </recommendedName>
</protein>
<comment type="caution">
    <text evidence="1">The sequence shown here is derived from an EMBL/GenBank/DDBJ whole genome shotgun (WGS) entry which is preliminary data.</text>
</comment>
<keyword evidence="2" id="KW-1185">Reference proteome</keyword>
<proteinExistence type="predicted"/>
<dbReference type="EMBL" id="BOPH01000027">
    <property type="protein sequence ID" value="GIJ67569.1"/>
    <property type="molecule type" value="Genomic_DNA"/>
</dbReference>
<evidence type="ECO:0000313" key="2">
    <source>
        <dbReference type="Proteomes" id="UP000635606"/>
    </source>
</evidence>
<dbReference type="AlphaFoldDB" id="A0A8J4EAI4"/>
<reference evidence="1" key="1">
    <citation type="submission" date="2021-01" db="EMBL/GenBank/DDBJ databases">
        <title>Whole genome shotgun sequence of Virgisporangium ochraceum NBRC 16418.</title>
        <authorList>
            <person name="Komaki H."/>
            <person name="Tamura T."/>
        </authorList>
    </citation>
    <scope>NUCLEOTIDE SEQUENCE</scope>
    <source>
        <strain evidence="1">NBRC 16418</strain>
    </source>
</reference>
<dbReference type="Proteomes" id="UP000635606">
    <property type="component" value="Unassembled WGS sequence"/>
</dbReference>
<evidence type="ECO:0008006" key="3">
    <source>
        <dbReference type="Google" id="ProtNLM"/>
    </source>
</evidence>